<keyword evidence="3" id="KW-1185">Reference proteome</keyword>
<evidence type="ECO:0000313" key="3">
    <source>
        <dbReference type="Proteomes" id="UP000240317"/>
    </source>
</evidence>
<dbReference type="RefSeq" id="WP_107136091.1">
    <property type="nucleotide sequence ID" value="NZ_PYSV01000001.1"/>
</dbReference>
<accession>A0A2T3WC78</accession>
<name>A0A2T3WC78_9DEIO</name>
<reference evidence="2 3" key="1">
    <citation type="submission" date="2018-03" db="EMBL/GenBank/DDBJ databases">
        <title>Draft genome of Deinococcus sp. OD32.</title>
        <authorList>
            <person name="Wang X.-P."/>
            <person name="Du Z.-J."/>
        </authorList>
    </citation>
    <scope>NUCLEOTIDE SEQUENCE [LARGE SCALE GENOMIC DNA]</scope>
    <source>
        <strain evidence="2 3">OD32</strain>
    </source>
</reference>
<dbReference type="EMBL" id="PYSV01000001">
    <property type="protein sequence ID" value="PTA69498.1"/>
    <property type="molecule type" value="Genomic_DNA"/>
</dbReference>
<protein>
    <submittedName>
        <fullName evidence="2">Uncharacterized protein</fullName>
    </submittedName>
</protein>
<comment type="caution">
    <text evidence="2">The sequence shown here is derived from an EMBL/GenBank/DDBJ whole genome shotgun (WGS) entry which is preliminary data.</text>
</comment>
<organism evidence="2 3">
    <name type="scientific">Deinococcus arcticus</name>
    <dbReference type="NCBI Taxonomy" id="2136176"/>
    <lineage>
        <taxon>Bacteria</taxon>
        <taxon>Thermotogati</taxon>
        <taxon>Deinococcota</taxon>
        <taxon>Deinococci</taxon>
        <taxon>Deinococcales</taxon>
        <taxon>Deinococcaceae</taxon>
        <taxon>Deinococcus</taxon>
    </lineage>
</organism>
<feature type="transmembrane region" description="Helical" evidence="1">
    <location>
        <begin position="6"/>
        <end position="25"/>
    </location>
</feature>
<proteinExistence type="predicted"/>
<gene>
    <name evidence="2" type="ORF">C8263_00205</name>
</gene>
<keyword evidence="1" id="KW-1133">Transmembrane helix</keyword>
<evidence type="ECO:0000256" key="1">
    <source>
        <dbReference type="SAM" id="Phobius"/>
    </source>
</evidence>
<feature type="transmembrane region" description="Helical" evidence="1">
    <location>
        <begin position="63"/>
        <end position="83"/>
    </location>
</feature>
<keyword evidence="1" id="KW-0472">Membrane</keyword>
<evidence type="ECO:0000313" key="2">
    <source>
        <dbReference type="EMBL" id="PTA69498.1"/>
    </source>
</evidence>
<dbReference type="Proteomes" id="UP000240317">
    <property type="component" value="Unassembled WGS sequence"/>
</dbReference>
<feature type="transmembrane region" description="Helical" evidence="1">
    <location>
        <begin position="90"/>
        <end position="110"/>
    </location>
</feature>
<dbReference type="AlphaFoldDB" id="A0A2T3WC78"/>
<sequence>MTLGGLLTVGTALWSAWVGYGLWRWPAARGQALLSSVLVGVPAALLMRYTLAESDMWDHMSGPYSLLVWPLLWLLCLIGATLLRRQRPAMWPVVGLPATGLLTALLAFFASV</sequence>
<keyword evidence="1" id="KW-0812">Transmembrane</keyword>
<feature type="transmembrane region" description="Helical" evidence="1">
    <location>
        <begin position="32"/>
        <end position="51"/>
    </location>
</feature>